<accession>A0A480ANG4</accession>
<dbReference type="Pfam" id="PF01425">
    <property type="entry name" value="Amidase"/>
    <property type="match status" value="1"/>
</dbReference>
<sequence>MASAPHSTDPADLPPRDLCDAVQAVADGRSSASALLQAALTAADSPANARAYLRRFDAQARLAATAVDVARAANLPVPPLAGLAVSVKDLFDVAGWPTTAASRSLSAALPALADCPAVARLRAAGAALTGHTNLSEFAYSGVGINPHHGTPVNPVTASINPTPRVPGGSTSGGAVTVATGAAWAALGSDTGGSIRIPAALQGLVGFKNTQRLTPLQGAIPLSSTLDTACAITRSVRDAVLVHGILAARTPAPLRKPVHALRLAVPGTLMLDGLDADVARAFDRTLDVLRAGGALIEDLPLGALADLAGLQAQGGFTAAESWAWHRSRLAAQEADYDPRVAQRIRRGEAMSAADYIDLLHARSLWIARVQAELQGFDAVLAPTVPMVAPAIAPLLTNDSRFFAINAMLLRNASVVNMLDGCALSIPCHQPGQMPVGLMVWGPAMADDMVLGVGLTIEAALAAGESPARER</sequence>
<dbReference type="PANTHER" id="PTHR11895">
    <property type="entry name" value="TRANSAMIDASE"/>
    <property type="match status" value="1"/>
</dbReference>
<dbReference type="EMBL" id="BJCL01000002">
    <property type="protein sequence ID" value="GCL62300.1"/>
    <property type="molecule type" value="Genomic_DNA"/>
</dbReference>
<dbReference type="Gene3D" id="3.90.1300.10">
    <property type="entry name" value="Amidase signature (AS) domain"/>
    <property type="match status" value="1"/>
</dbReference>
<dbReference type="Proteomes" id="UP000301751">
    <property type="component" value="Unassembled WGS sequence"/>
</dbReference>
<evidence type="ECO:0000259" key="1">
    <source>
        <dbReference type="Pfam" id="PF01425"/>
    </source>
</evidence>
<gene>
    <name evidence="2" type="ORF">AQPW35_13810</name>
</gene>
<comment type="caution">
    <text evidence="2">The sequence shown here is derived from an EMBL/GenBank/DDBJ whole genome shotgun (WGS) entry which is preliminary data.</text>
</comment>
<dbReference type="PANTHER" id="PTHR11895:SF176">
    <property type="entry name" value="AMIDASE AMID-RELATED"/>
    <property type="match status" value="1"/>
</dbReference>
<dbReference type="SUPFAM" id="SSF75304">
    <property type="entry name" value="Amidase signature (AS) enzymes"/>
    <property type="match status" value="1"/>
</dbReference>
<dbReference type="OrthoDB" id="112488at2"/>
<reference evidence="3" key="1">
    <citation type="submission" date="2019-03" db="EMBL/GenBank/DDBJ databases">
        <title>Aquabacterium pictum sp.nov., the first bacteriochlorophyll a-containing freshwater bacterium in the genus Aquabacterium of the class Betaproteobacteria.</title>
        <authorList>
            <person name="Hirose S."/>
            <person name="Tank M."/>
            <person name="Hara E."/>
            <person name="Tamaki H."/>
            <person name="Takaichi S."/>
            <person name="Haruta S."/>
            <person name="Hanada S."/>
        </authorList>
    </citation>
    <scope>NUCLEOTIDE SEQUENCE [LARGE SCALE GENOMIC DNA]</scope>
    <source>
        <strain evidence="3">W35</strain>
    </source>
</reference>
<protein>
    <submittedName>
        <fullName evidence="2">Amidase</fullName>
    </submittedName>
</protein>
<dbReference type="InterPro" id="IPR000120">
    <property type="entry name" value="Amidase"/>
</dbReference>
<dbReference type="InterPro" id="IPR023631">
    <property type="entry name" value="Amidase_dom"/>
</dbReference>
<evidence type="ECO:0000313" key="3">
    <source>
        <dbReference type="Proteomes" id="UP000301751"/>
    </source>
</evidence>
<feature type="domain" description="Amidase" evidence="1">
    <location>
        <begin position="36"/>
        <end position="449"/>
    </location>
</feature>
<keyword evidence="3" id="KW-1185">Reference proteome</keyword>
<dbReference type="InterPro" id="IPR036928">
    <property type="entry name" value="AS_sf"/>
</dbReference>
<name>A0A480ANG4_9BURK</name>
<proteinExistence type="predicted"/>
<dbReference type="RefSeq" id="WP_137732024.1">
    <property type="nucleotide sequence ID" value="NZ_BJCL01000002.1"/>
</dbReference>
<organism evidence="2 3">
    <name type="scientific">Pseudaquabacterium pictum</name>
    <dbReference type="NCBI Taxonomy" id="2315236"/>
    <lineage>
        <taxon>Bacteria</taxon>
        <taxon>Pseudomonadati</taxon>
        <taxon>Pseudomonadota</taxon>
        <taxon>Betaproteobacteria</taxon>
        <taxon>Burkholderiales</taxon>
        <taxon>Sphaerotilaceae</taxon>
        <taxon>Pseudaquabacterium</taxon>
    </lineage>
</organism>
<dbReference type="NCBIfam" id="NF005460">
    <property type="entry name" value="PRK07056.1"/>
    <property type="match status" value="1"/>
</dbReference>
<evidence type="ECO:0000313" key="2">
    <source>
        <dbReference type="EMBL" id="GCL62300.1"/>
    </source>
</evidence>
<dbReference type="AlphaFoldDB" id="A0A480ANG4"/>
<dbReference type="GO" id="GO:0003824">
    <property type="term" value="F:catalytic activity"/>
    <property type="evidence" value="ECO:0007669"/>
    <property type="project" value="InterPro"/>
</dbReference>